<reference evidence="2 3" key="1">
    <citation type="submission" date="2019-02" db="EMBL/GenBank/DDBJ databases">
        <title>Deep-cultivation of Planctomycetes and their phenomic and genomic characterization uncovers novel biology.</title>
        <authorList>
            <person name="Wiegand S."/>
            <person name="Jogler M."/>
            <person name="Boedeker C."/>
            <person name="Pinto D."/>
            <person name="Vollmers J."/>
            <person name="Rivas-Marin E."/>
            <person name="Kohn T."/>
            <person name="Peeters S.H."/>
            <person name="Heuer A."/>
            <person name="Rast P."/>
            <person name="Oberbeckmann S."/>
            <person name="Bunk B."/>
            <person name="Jeske O."/>
            <person name="Meyerdierks A."/>
            <person name="Storesund J.E."/>
            <person name="Kallscheuer N."/>
            <person name="Luecker S."/>
            <person name="Lage O.M."/>
            <person name="Pohl T."/>
            <person name="Merkel B.J."/>
            <person name="Hornburger P."/>
            <person name="Mueller R.-W."/>
            <person name="Bruemmer F."/>
            <person name="Labrenz M."/>
            <person name="Spormann A.M."/>
            <person name="Op Den Camp H."/>
            <person name="Overmann J."/>
            <person name="Amann R."/>
            <person name="Jetten M.S.M."/>
            <person name="Mascher T."/>
            <person name="Medema M.H."/>
            <person name="Devos D.P."/>
            <person name="Kaster A.-K."/>
            <person name="Ovreas L."/>
            <person name="Rohde M."/>
            <person name="Galperin M.Y."/>
            <person name="Jogler C."/>
        </authorList>
    </citation>
    <scope>NUCLEOTIDE SEQUENCE [LARGE SCALE GENOMIC DNA]</scope>
    <source>
        <strain evidence="2 3">Poly41</strain>
    </source>
</reference>
<dbReference type="SUPFAM" id="SSF75011">
    <property type="entry name" value="3-carboxy-cis,cis-mucoante lactonizing enzyme"/>
    <property type="match status" value="1"/>
</dbReference>
<dbReference type="InterPro" id="IPR054550">
    <property type="entry name" value="Mala_s_1-like"/>
</dbReference>
<comment type="caution">
    <text evidence="2">The sequence shown here is derived from an EMBL/GenBank/DDBJ whole genome shotgun (WGS) entry which is preliminary data.</text>
</comment>
<dbReference type="GO" id="GO:0016740">
    <property type="term" value="F:transferase activity"/>
    <property type="evidence" value="ECO:0007669"/>
    <property type="project" value="UniProtKB-KW"/>
</dbReference>
<dbReference type="InterPro" id="IPR053143">
    <property type="entry name" value="Arylsulfate_ST"/>
</dbReference>
<dbReference type="Pfam" id="PF22701">
    <property type="entry name" value="Mala_s_1-like"/>
    <property type="match status" value="1"/>
</dbReference>
<dbReference type="SUPFAM" id="SSF101898">
    <property type="entry name" value="NHL repeat"/>
    <property type="match status" value="1"/>
</dbReference>
<dbReference type="InterPro" id="IPR011042">
    <property type="entry name" value="6-blade_b-propeller_TolB-like"/>
</dbReference>
<keyword evidence="2" id="KW-0808">Transferase</keyword>
<dbReference type="OrthoDB" id="9769838at2"/>
<sequence precursor="true">MKSITRVLISPILLAGAFAHLNASEPADSIQPATQQERAGHSFACCDYTSGKVLIVSADGKVTWEHPAAHCNDLWVLPNGNLLFGTGHGVKEVNRNKEVIFSYESKSEIYACQRLPNGNTFIAECNAGRLIEVDPKGQLVKQIRLLPEGKDGGHGYMRNARKLKNGHYLVTHYAESVVRQYDSEGAPITEFAAPGGPHSAIRLPNGNTLIACGDQNKEPAHVFECDPQGNTVWQVTSEDLPGIHLAFMSGLQRLPNGNTVMTNWLGHGRLGTAPHAIEVTPDKKVVWTFADHEAMKTISTIQLLDIPGDVTQGEILH</sequence>
<dbReference type="EMBL" id="SJPV01000010">
    <property type="protein sequence ID" value="TWU33283.1"/>
    <property type="molecule type" value="Genomic_DNA"/>
</dbReference>
<evidence type="ECO:0000256" key="1">
    <source>
        <dbReference type="SAM" id="SignalP"/>
    </source>
</evidence>
<name>A0A5C6D7W4_9BACT</name>
<feature type="signal peptide" evidence="1">
    <location>
        <begin position="1"/>
        <end position="23"/>
    </location>
</feature>
<dbReference type="PANTHER" id="PTHR35340:SF5">
    <property type="entry name" value="ASST-DOMAIN-CONTAINING PROTEIN"/>
    <property type="match status" value="1"/>
</dbReference>
<dbReference type="RefSeq" id="WP_146529585.1">
    <property type="nucleotide sequence ID" value="NZ_SJPV01000010.1"/>
</dbReference>
<dbReference type="AlphaFoldDB" id="A0A5C6D7W4"/>
<keyword evidence="1" id="KW-0732">Signal</keyword>
<dbReference type="Gene3D" id="2.120.10.30">
    <property type="entry name" value="TolB, C-terminal domain"/>
    <property type="match status" value="1"/>
</dbReference>
<evidence type="ECO:0000313" key="3">
    <source>
        <dbReference type="Proteomes" id="UP000319143"/>
    </source>
</evidence>
<feature type="chain" id="PRO_5022793118" evidence="1">
    <location>
        <begin position="24"/>
        <end position="317"/>
    </location>
</feature>
<keyword evidence="3" id="KW-1185">Reference proteome</keyword>
<evidence type="ECO:0000313" key="2">
    <source>
        <dbReference type="EMBL" id="TWU33283.1"/>
    </source>
</evidence>
<organism evidence="2 3">
    <name type="scientific">Novipirellula artificiosorum</name>
    <dbReference type="NCBI Taxonomy" id="2528016"/>
    <lineage>
        <taxon>Bacteria</taxon>
        <taxon>Pseudomonadati</taxon>
        <taxon>Planctomycetota</taxon>
        <taxon>Planctomycetia</taxon>
        <taxon>Pirellulales</taxon>
        <taxon>Pirellulaceae</taxon>
        <taxon>Novipirellula</taxon>
    </lineage>
</organism>
<protein>
    <submittedName>
        <fullName evidence="2">Arylsulfotransferase (ASST)</fullName>
    </submittedName>
</protein>
<accession>A0A5C6D7W4</accession>
<gene>
    <name evidence="2" type="ORF">Poly41_50350</name>
</gene>
<proteinExistence type="predicted"/>
<dbReference type="Proteomes" id="UP000319143">
    <property type="component" value="Unassembled WGS sequence"/>
</dbReference>
<dbReference type="PANTHER" id="PTHR35340">
    <property type="entry name" value="PQQ ENZYME REPEAT PROTEIN-RELATED"/>
    <property type="match status" value="1"/>
</dbReference>